<name>A0A8D5UCD8_9BACL</name>
<evidence type="ECO:0000313" key="3">
    <source>
        <dbReference type="Proteomes" id="UP000677436"/>
    </source>
</evidence>
<dbReference type="Proteomes" id="UP000677436">
    <property type="component" value="Chromosome"/>
</dbReference>
<evidence type="ECO:0000313" key="2">
    <source>
        <dbReference type="EMBL" id="BCU80876.1"/>
    </source>
</evidence>
<dbReference type="KEGG" id="pabs:JIR001_06590"/>
<organism evidence="2 3">
    <name type="scientific">Polycladomyces abyssicola</name>
    <dbReference type="NCBI Taxonomy" id="1125966"/>
    <lineage>
        <taxon>Bacteria</taxon>
        <taxon>Bacillati</taxon>
        <taxon>Bacillota</taxon>
        <taxon>Bacilli</taxon>
        <taxon>Bacillales</taxon>
        <taxon>Thermoactinomycetaceae</taxon>
        <taxon>Polycladomyces</taxon>
    </lineage>
</organism>
<evidence type="ECO:0000256" key="1">
    <source>
        <dbReference type="SAM" id="MobiDB-lite"/>
    </source>
</evidence>
<keyword evidence="3" id="KW-1185">Reference proteome</keyword>
<reference evidence="2" key="2">
    <citation type="journal article" date="2021" name="Microbiol. Resour. Announc.">
        <title>Complete Genome Sequence of Polycladomyces abyssicola JIR-001T, Isolated from Hemipelagic Sediment in Deep Seawater.</title>
        <authorList>
            <person name="Tsubouchi T."/>
            <person name="Kaneko Y."/>
        </authorList>
    </citation>
    <scope>NUCLEOTIDE SEQUENCE</scope>
    <source>
        <strain evidence="2">JIR-001</strain>
    </source>
</reference>
<feature type="compositionally biased region" description="Polar residues" evidence="1">
    <location>
        <begin position="1"/>
        <end position="25"/>
    </location>
</feature>
<protein>
    <recommendedName>
        <fullName evidence="4">Spore coat protein</fullName>
    </recommendedName>
</protein>
<proteinExistence type="predicted"/>
<reference evidence="2" key="1">
    <citation type="journal article" date="2013" name="Int. J. Syst. Evol. Microbiol.">
        <title>Polycladomyces abyssicola gen. nov., sp. nov., a thermophilic filamentous bacterium isolated from hemipelagic sediment.</title>
        <authorList>
            <person name="Tsubouchi T."/>
            <person name="Shimane Y."/>
            <person name="Mori K."/>
            <person name="Usui K."/>
            <person name="Hiraki T."/>
            <person name="Tame A."/>
            <person name="Uematsu K."/>
            <person name="Maruyama T."/>
            <person name="Hatada Y."/>
        </authorList>
    </citation>
    <scope>NUCLEOTIDE SEQUENCE</scope>
    <source>
        <strain evidence="2">JIR-001</strain>
    </source>
</reference>
<gene>
    <name evidence="2" type="primary">yusN</name>
    <name evidence="2" type="ORF">JIR001_06590</name>
</gene>
<dbReference type="Pfam" id="PF07875">
    <property type="entry name" value="Coat_F"/>
    <property type="match status" value="1"/>
</dbReference>
<sequence length="120" mass="13829">MQPPYGQQTPTRGTQQNQPQQSTGLPQVKGPELNDRDRLNDILSTEKYLTTAYNIAVNEASTQQLYQVQMQMLTELHQCQRDLFNLMSQKGWYKTDPAPAQQVTQTAQQFANYRTQFPYA</sequence>
<dbReference type="EMBL" id="AP024601">
    <property type="protein sequence ID" value="BCU80876.1"/>
    <property type="molecule type" value="Genomic_DNA"/>
</dbReference>
<dbReference type="RefSeq" id="WP_212774182.1">
    <property type="nucleotide sequence ID" value="NZ_AP024601.1"/>
</dbReference>
<dbReference type="InterPro" id="IPR012851">
    <property type="entry name" value="Spore_coat_CotF-like"/>
</dbReference>
<dbReference type="AlphaFoldDB" id="A0A8D5UCD8"/>
<evidence type="ECO:0008006" key="4">
    <source>
        <dbReference type="Google" id="ProtNLM"/>
    </source>
</evidence>
<feature type="region of interest" description="Disordered" evidence="1">
    <location>
        <begin position="1"/>
        <end position="39"/>
    </location>
</feature>
<accession>A0A8D5UCD8</accession>